<dbReference type="Proteomes" id="UP000216840">
    <property type="component" value="Unassembled WGS sequence"/>
</dbReference>
<feature type="compositionally biased region" description="Polar residues" evidence="1">
    <location>
        <begin position="92"/>
        <end position="102"/>
    </location>
</feature>
<evidence type="ECO:0000313" key="2">
    <source>
        <dbReference type="EMBL" id="OZV70602.1"/>
    </source>
</evidence>
<gene>
    <name evidence="2" type="ORF">CA834_00355</name>
</gene>
<evidence type="ECO:0000313" key="3">
    <source>
        <dbReference type="Proteomes" id="UP000216840"/>
    </source>
</evidence>
<dbReference type="OrthoDB" id="9786892at2"/>
<protein>
    <recommendedName>
        <fullName evidence="4">TonB C-terminal domain-containing protein</fullName>
    </recommendedName>
</protein>
<proteinExistence type="predicted"/>
<dbReference type="EMBL" id="NGJN01000001">
    <property type="protein sequence ID" value="OZV70602.1"/>
    <property type="molecule type" value="Genomic_DNA"/>
</dbReference>
<feature type="compositionally biased region" description="Basic and acidic residues" evidence="1">
    <location>
        <begin position="25"/>
        <end position="47"/>
    </location>
</feature>
<dbReference type="RefSeq" id="WP_094966678.1">
    <property type="nucleotide sequence ID" value="NZ_NGJN01000001.1"/>
</dbReference>
<feature type="region of interest" description="Disordered" evidence="1">
    <location>
        <begin position="74"/>
        <end position="107"/>
    </location>
</feature>
<organism evidence="2 3">
    <name type="scientific">Winogradskyella aurantia</name>
    <dbReference type="NCBI Taxonomy" id="1915063"/>
    <lineage>
        <taxon>Bacteria</taxon>
        <taxon>Pseudomonadati</taxon>
        <taxon>Bacteroidota</taxon>
        <taxon>Flavobacteriia</taxon>
        <taxon>Flavobacteriales</taxon>
        <taxon>Flavobacteriaceae</taxon>
        <taxon>Winogradskyella</taxon>
    </lineage>
</organism>
<feature type="region of interest" description="Disordered" evidence="1">
    <location>
        <begin position="22"/>
        <end position="47"/>
    </location>
</feature>
<sequence length="221" mass="25064">MFSIQLRQKGKLITESYYELEPEPEPLKKELKNSEPLKDGASDKAFNEDEEYKKIMQNFKSVSANDFERTTKTLEASKTNNVNEENSLNESYAANKSAGLNSKETESYKKLQEELKKRLDNKKIADEHAKSKSTLTYSLKGRALEYYKTPRYLCEFGGKIVVSIKVDANGTVYDAYINGSSNSNNQCLINHAIEYAKSARFSSSERKDQLGTITFIFKGKG</sequence>
<dbReference type="AlphaFoldDB" id="A0A265UZF2"/>
<reference evidence="2 3" key="1">
    <citation type="submission" date="2017-05" db="EMBL/GenBank/DDBJ databases">
        <title>The draft genome sequence of Idiomarina salinarum WNB302.</title>
        <authorList>
            <person name="Sun Y."/>
            <person name="Chen B."/>
            <person name="Du Z."/>
        </authorList>
    </citation>
    <scope>NUCLEOTIDE SEQUENCE [LARGE SCALE GENOMIC DNA]</scope>
    <source>
        <strain evidence="2 3">WNB302</strain>
    </source>
</reference>
<keyword evidence="3" id="KW-1185">Reference proteome</keyword>
<evidence type="ECO:0000256" key="1">
    <source>
        <dbReference type="SAM" id="MobiDB-lite"/>
    </source>
</evidence>
<feature type="compositionally biased region" description="Low complexity" evidence="1">
    <location>
        <begin position="80"/>
        <end position="91"/>
    </location>
</feature>
<comment type="caution">
    <text evidence="2">The sequence shown here is derived from an EMBL/GenBank/DDBJ whole genome shotgun (WGS) entry which is preliminary data.</text>
</comment>
<name>A0A265UZF2_9FLAO</name>
<evidence type="ECO:0008006" key="4">
    <source>
        <dbReference type="Google" id="ProtNLM"/>
    </source>
</evidence>
<accession>A0A265UZF2</accession>